<dbReference type="GO" id="GO:0016491">
    <property type="term" value="F:oxidoreductase activity"/>
    <property type="evidence" value="ECO:0007669"/>
    <property type="project" value="InterPro"/>
</dbReference>
<dbReference type="PANTHER" id="PTHR11474:SF131">
    <property type="entry name" value="TYROSINASE COPPER-BINDING DOMAIN-CONTAINING PROTEIN"/>
    <property type="match status" value="1"/>
</dbReference>
<dbReference type="SUPFAM" id="SSF48056">
    <property type="entry name" value="Di-copper centre-containing domain"/>
    <property type="match status" value="1"/>
</dbReference>
<protein>
    <recommendedName>
        <fullName evidence="3 4">Tyrosinase copper-binding domain-containing protein</fullName>
    </recommendedName>
</protein>
<keyword evidence="1" id="KW-0479">Metal-binding</keyword>
<keyword evidence="2" id="KW-0732">Signal</keyword>
<keyword evidence="6" id="KW-1185">Reference proteome</keyword>
<dbReference type="Pfam" id="PF00264">
    <property type="entry name" value="Tyrosinase"/>
    <property type="match status" value="1"/>
</dbReference>
<dbReference type="AlphaFoldDB" id="A0A8H4LT56"/>
<dbReference type="PANTHER" id="PTHR11474">
    <property type="entry name" value="TYROSINASE FAMILY MEMBER"/>
    <property type="match status" value="1"/>
</dbReference>
<dbReference type="OrthoDB" id="6132182at2759"/>
<feature type="signal peptide" evidence="2">
    <location>
        <begin position="1"/>
        <end position="22"/>
    </location>
</feature>
<name>A0A8H4LT56_9HYPO</name>
<evidence type="ECO:0000259" key="4">
    <source>
        <dbReference type="PROSITE" id="PS00498"/>
    </source>
</evidence>
<organism evidence="5 6">
    <name type="scientific">Ophiocordyceps sinensis</name>
    <dbReference type="NCBI Taxonomy" id="72228"/>
    <lineage>
        <taxon>Eukaryota</taxon>
        <taxon>Fungi</taxon>
        <taxon>Dikarya</taxon>
        <taxon>Ascomycota</taxon>
        <taxon>Pezizomycotina</taxon>
        <taxon>Sordariomycetes</taxon>
        <taxon>Hypocreomycetidae</taxon>
        <taxon>Hypocreales</taxon>
        <taxon>Ophiocordycipitaceae</taxon>
        <taxon>Ophiocordyceps</taxon>
    </lineage>
</organism>
<evidence type="ECO:0000313" key="5">
    <source>
        <dbReference type="EMBL" id="KAF4504875.1"/>
    </source>
</evidence>
<dbReference type="InterPro" id="IPR050316">
    <property type="entry name" value="Tyrosinase/Hemocyanin"/>
</dbReference>
<reference evidence="5 6" key="1">
    <citation type="journal article" date="2020" name="Genome Biol. Evol.">
        <title>A new high-quality draft genome assembly of the Chinese cordyceps Ophiocordyceps sinensis.</title>
        <authorList>
            <person name="Shu R."/>
            <person name="Zhang J."/>
            <person name="Meng Q."/>
            <person name="Zhang H."/>
            <person name="Zhou G."/>
            <person name="Li M."/>
            <person name="Wu P."/>
            <person name="Zhao Y."/>
            <person name="Chen C."/>
            <person name="Qin Q."/>
        </authorList>
    </citation>
    <scope>NUCLEOTIDE SEQUENCE [LARGE SCALE GENOMIC DNA]</scope>
    <source>
        <strain evidence="5 6">IOZ07</strain>
    </source>
</reference>
<dbReference type="Proteomes" id="UP000557566">
    <property type="component" value="Unassembled WGS sequence"/>
</dbReference>
<evidence type="ECO:0000313" key="6">
    <source>
        <dbReference type="Proteomes" id="UP000557566"/>
    </source>
</evidence>
<feature type="domain" description="Tyrosinase copper-binding" evidence="4">
    <location>
        <begin position="294"/>
        <end position="305"/>
    </location>
</feature>
<accession>A0A8H4LT56</accession>
<dbReference type="PRINTS" id="PR00092">
    <property type="entry name" value="TYROSINASE"/>
</dbReference>
<dbReference type="PROSITE" id="PS00497">
    <property type="entry name" value="TYROSINASE_1"/>
    <property type="match status" value="1"/>
</dbReference>
<dbReference type="InterPro" id="IPR002227">
    <property type="entry name" value="Tyrosinase_Cu-bd"/>
</dbReference>
<gene>
    <name evidence="5" type="ORF">G6O67_008272</name>
</gene>
<dbReference type="EMBL" id="JAAVMX010000009">
    <property type="protein sequence ID" value="KAF4504875.1"/>
    <property type="molecule type" value="Genomic_DNA"/>
</dbReference>
<proteinExistence type="predicted"/>
<dbReference type="Gene3D" id="1.10.1280.10">
    <property type="entry name" value="Di-copper center containing domain from catechol oxidase"/>
    <property type="match status" value="1"/>
</dbReference>
<dbReference type="InterPro" id="IPR008922">
    <property type="entry name" value="Di-copper_centre_dom_sf"/>
</dbReference>
<comment type="caution">
    <text evidence="5">The sequence shown here is derived from an EMBL/GenBank/DDBJ whole genome shotgun (WGS) entry which is preliminary data.</text>
</comment>
<dbReference type="PROSITE" id="PS00498">
    <property type="entry name" value="TYROSINASE_2"/>
    <property type="match status" value="1"/>
</dbReference>
<dbReference type="GO" id="GO:0046872">
    <property type="term" value="F:metal ion binding"/>
    <property type="evidence" value="ECO:0007669"/>
    <property type="project" value="UniProtKB-KW"/>
</dbReference>
<feature type="domain" description="Tyrosinase copper-binding" evidence="3">
    <location>
        <begin position="107"/>
        <end position="124"/>
    </location>
</feature>
<evidence type="ECO:0000259" key="3">
    <source>
        <dbReference type="PROSITE" id="PS00497"/>
    </source>
</evidence>
<evidence type="ECO:0000256" key="2">
    <source>
        <dbReference type="SAM" id="SignalP"/>
    </source>
</evidence>
<feature type="chain" id="PRO_5034824656" description="Tyrosinase copper-binding domain-containing protein" evidence="2">
    <location>
        <begin position="23"/>
        <end position="540"/>
    </location>
</feature>
<evidence type="ECO:0000256" key="1">
    <source>
        <dbReference type="ARBA" id="ARBA00022723"/>
    </source>
</evidence>
<sequence length="540" mass="59855">MLPNLALWLAALGAALGPVVDAARVPVTGVRTNPGSAVPLRLNINDMQAKGGPGWDLFLLAYKQMYEMSPTDQLSFYQIAGIHGKPYVEWNDAGGRQSDGWEGYCPHGEKNFLPWHRPYLALFEQELVRHARRIAGTYPARYRESYRQAADQLRVPFWDWASDQTVPAATVAARVTVNTPSGQALRSTEIENPLATYRFPRNVLNGQFGTWDSQRRPQIYHCPAPYSYPNSANSNLRSRPYKQWTYDALTRSRSFDEFASPEGGGVGIEQIHNAVHWDGSCGGQFLALDFTAFDPLFMMHHCNADRLWAYWTAMNPSSAVFSGSYEGGARFATPSGTTITPDSPLEPFFQTNGQFHTSRTAANIRNFGYTYEGLEYWSKSEGQMRSDAVRLVNRLYSPNGVSVAGMLSAKKPQTRYFVQLELDMAEVPRPCQVQVLVADKFAGSMVVMQQPGRGIMKGGFPIDNAVKEAGLSKLGREEAIAKIKAALKVKIVKGDDESIPIESVSSFKWELEDITYTPAAGAEGLPKFTNPNKHALKVSG</sequence>